<accession>A0ABV9NBD2</accession>
<name>A0ABV9NBD2_9PROT</name>
<evidence type="ECO:0008006" key="3">
    <source>
        <dbReference type="Google" id="ProtNLM"/>
    </source>
</evidence>
<dbReference type="EMBL" id="JBHSGQ010000003">
    <property type="protein sequence ID" value="MFC4725170.1"/>
    <property type="molecule type" value="Genomic_DNA"/>
</dbReference>
<comment type="caution">
    <text evidence="1">The sequence shown here is derived from an EMBL/GenBank/DDBJ whole genome shotgun (WGS) entry which is preliminary data.</text>
</comment>
<evidence type="ECO:0000313" key="1">
    <source>
        <dbReference type="EMBL" id="MFC4725170.1"/>
    </source>
</evidence>
<sequence>MGRHHISLSPDRSTVIVAVSGARDTSTYSQSTPDFLEFFLSQPARKVLFDTRLAYAALDSGKAMHLAEACGRQMPASRVAIVARELDCAYARVWRRGLSATGHEALVFESVAEADAWLRSEADADTLYVA</sequence>
<protein>
    <recommendedName>
        <fullName evidence="3">STAS/SEC14 domain-containing protein</fullName>
    </recommendedName>
</protein>
<dbReference type="Proteomes" id="UP001596024">
    <property type="component" value="Unassembled WGS sequence"/>
</dbReference>
<proteinExistence type="predicted"/>
<gene>
    <name evidence="1" type="ORF">ACFPB0_07700</name>
</gene>
<dbReference type="RefSeq" id="WP_371392427.1">
    <property type="nucleotide sequence ID" value="NZ_CP163421.1"/>
</dbReference>
<reference evidence="2" key="1">
    <citation type="journal article" date="2019" name="Int. J. Syst. Evol. Microbiol.">
        <title>The Global Catalogue of Microorganisms (GCM) 10K type strain sequencing project: providing services to taxonomists for standard genome sequencing and annotation.</title>
        <authorList>
            <consortium name="The Broad Institute Genomics Platform"/>
            <consortium name="The Broad Institute Genome Sequencing Center for Infectious Disease"/>
            <person name="Wu L."/>
            <person name="Ma J."/>
        </authorList>
    </citation>
    <scope>NUCLEOTIDE SEQUENCE [LARGE SCALE GENOMIC DNA]</scope>
    <source>
        <strain evidence="2">CCUG 62981</strain>
    </source>
</reference>
<evidence type="ECO:0000313" key="2">
    <source>
        <dbReference type="Proteomes" id="UP001596024"/>
    </source>
</evidence>
<organism evidence="1 2">
    <name type="scientific">Glycocaulis abyssi</name>
    <dbReference type="NCBI Taxonomy" id="1433403"/>
    <lineage>
        <taxon>Bacteria</taxon>
        <taxon>Pseudomonadati</taxon>
        <taxon>Pseudomonadota</taxon>
        <taxon>Alphaproteobacteria</taxon>
        <taxon>Maricaulales</taxon>
        <taxon>Maricaulaceae</taxon>
        <taxon>Glycocaulis</taxon>
    </lineage>
</organism>
<keyword evidence="2" id="KW-1185">Reference proteome</keyword>